<name>A0A8H3ZR00_9PEZI</name>
<evidence type="ECO:0000256" key="7">
    <source>
        <dbReference type="ARBA" id="ARBA00022989"/>
    </source>
</evidence>
<dbReference type="GO" id="GO:0016705">
    <property type="term" value="F:oxidoreductase activity, acting on paired donors, with incorporation or reduction of molecular oxygen"/>
    <property type="evidence" value="ECO:0007669"/>
    <property type="project" value="InterPro"/>
</dbReference>
<dbReference type="InterPro" id="IPR050121">
    <property type="entry name" value="Cytochrome_P450_monoxygenase"/>
</dbReference>
<comment type="similarity">
    <text evidence="3">Belongs to the cytochrome P450 family.</text>
</comment>
<dbReference type="SUPFAM" id="SSF48264">
    <property type="entry name" value="Cytochrome P450"/>
    <property type="match status" value="1"/>
</dbReference>
<dbReference type="CDD" id="cd11061">
    <property type="entry name" value="CYP67-like"/>
    <property type="match status" value="1"/>
</dbReference>
<feature type="transmembrane region" description="Helical" evidence="12">
    <location>
        <begin position="61"/>
        <end position="85"/>
    </location>
</feature>
<keyword evidence="11 12" id="KW-0472">Membrane</keyword>
<evidence type="ECO:0000256" key="9">
    <source>
        <dbReference type="ARBA" id="ARBA00023004"/>
    </source>
</evidence>
<protein>
    <submittedName>
        <fullName evidence="13">Cytochrome P450</fullName>
    </submittedName>
</protein>
<dbReference type="GO" id="GO:0005506">
    <property type="term" value="F:iron ion binding"/>
    <property type="evidence" value="ECO:0007669"/>
    <property type="project" value="InterPro"/>
</dbReference>
<dbReference type="GO" id="GO:0004497">
    <property type="term" value="F:monooxygenase activity"/>
    <property type="evidence" value="ECO:0007669"/>
    <property type="project" value="UniProtKB-KW"/>
</dbReference>
<dbReference type="InterPro" id="IPR001128">
    <property type="entry name" value="Cyt_P450"/>
</dbReference>
<proteinExistence type="inferred from homology"/>
<gene>
    <name evidence="13" type="ORF">GQ607_003568</name>
</gene>
<dbReference type="InterPro" id="IPR036396">
    <property type="entry name" value="Cyt_P450_sf"/>
</dbReference>
<evidence type="ECO:0000256" key="2">
    <source>
        <dbReference type="ARBA" id="ARBA00004370"/>
    </source>
</evidence>
<evidence type="ECO:0000256" key="12">
    <source>
        <dbReference type="SAM" id="Phobius"/>
    </source>
</evidence>
<keyword evidence="6" id="KW-0479">Metal-binding</keyword>
<dbReference type="EMBL" id="WOWK01000013">
    <property type="protein sequence ID" value="KAF0329259.1"/>
    <property type="molecule type" value="Genomic_DNA"/>
</dbReference>
<evidence type="ECO:0000256" key="6">
    <source>
        <dbReference type="ARBA" id="ARBA00022723"/>
    </source>
</evidence>
<evidence type="ECO:0000256" key="10">
    <source>
        <dbReference type="ARBA" id="ARBA00023033"/>
    </source>
</evidence>
<dbReference type="GO" id="GO:0020037">
    <property type="term" value="F:heme binding"/>
    <property type="evidence" value="ECO:0007669"/>
    <property type="project" value="InterPro"/>
</dbReference>
<keyword evidence="5 12" id="KW-0812">Transmembrane</keyword>
<dbReference type="PRINTS" id="PR00385">
    <property type="entry name" value="P450"/>
</dbReference>
<feature type="transmembrane region" description="Helical" evidence="12">
    <location>
        <begin position="37"/>
        <end position="55"/>
    </location>
</feature>
<dbReference type="Proteomes" id="UP000434172">
    <property type="component" value="Unassembled WGS sequence"/>
</dbReference>
<keyword evidence="7 12" id="KW-1133">Transmembrane helix</keyword>
<dbReference type="GO" id="GO:0016020">
    <property type="term" value="C:membrane"/>
    <property type="evidence" value="ECO:0007669"/>
    <property type="project" value="UniProtKB-SubCell"/>
</dbReference>
<evidence type="ECO:0000256" key="11">
    <source>
        <dbReference type="ARBA" id="ARBA00023136"/>
    </source>
</evidence>
<dbReference type="OrthoDB" id="6692864at2759"/>
<reference evidence="13 14" key="1">
    <citation type="submission" date="2019-12" db="EMBL/GenBank/DDBJ databases">
        <title>A genome sequence resource for the geographically widespread anthracnose pathogen Colletotrichum asianum.</title>
        <authorList>
            <person name="Meng Y."/>
        </authorList>
    </citation>
    <scope>NUCLEOTIDE SEQUENCE [LARGE SCALE GENOMIC DNA]</scope>
    <source>
        <strain evidence="13 14">ICMP 18580</strain>
    </source>
</reference>
<comment type="cofactor">
    <cofactor evidence="1">
        <name>heme</name>
        <dbReference type="ChEBI" id="CHEBI:30413"/>
    </cofactor>
</comment>
<keyword evidence="14" id="KW-1185">Reference proteome</keyword>
<dbReference type="Gene3D" id="1.10.630.10">
    <property type="entry name" value="Cytochrome P450"/>
    <property type="match status" value="1"/>
</dbReference>
<evidence type="ECO:0000256" key="4">
    <source>
        <dbReference type="ARBA" id="ARBA00022617"/>
    </source>
</evidence>
<evidence type="ECO:0000313" key="13">
    <source>
        <dbReference type="EMBL" id="KAF0329259.1"/>
    </source>
</evidence>
<keyword evidence="10" id="KW-0503">Monooxygenase</keyword>
<evidence type="ECO:0000256" key="8">
    <source>
        <dbReference type="ARBA" id="ARBA00023002"/>
    </source>
</evidence>
<keyword evidence="9" id="KW-0408">Iron</keyword>
<feature type="transmembrane region" description="Helical" evidence="12">
    <location>
        <begin position="6"/>
        <end position="25"/>
    </location>
</feature>
<dbReference type="PANTHER" id="PTHR24305">
    <property type="entry name" value="CYTOCHROME P450"/>
    <property type="match status" value="1"/>
</dbReference>
<feature type="transmembrane region" description="Helical" evidence="12">
    <location>
        <begin position="345"/>
        <end position="366"/>
    </location>
</feature>
<keyword evidence="4" id="KW-0349">Heme</keyword>
<evidence type="ECO:0000256" key="3">
    <source>
        <dbReference type="ARBA" id="ARBA00010617"/>
    </source>
</evidence>
<comment type="caution">
    <text evidence="13">The sequence shown here is derived from an EMBL/GenBank/DDBJ whole genome shotgun (WGS) entry which is preliminary data.</text>
</comment>
<evidence type="ECO:0000256" key="5">
    <source>
        <dbReference type="ARBA" id="ARBA00022692"/>
    </source>
</evidence>
<comment type="subcellular location">
    <subcellularLocation>
        <location evidence="2">Membrane</location>
    </subcellularLocation>
</comment>
<evidence type="ECO:0000256" key="1">
    <source>
        <dbReference type="ARBA" id="ARBA00001971"/>
    </source>
</evidence>
<dbReference type="AlphaFoldDB" id="A0A8H3ZR00"/>
<dbReference type="PANTHER" id="PTHR24305:SF112">
    <property type="entry name" value="L-ORNITHINE-N5-MONOOXYGENASE (EUROFUNG)"/>
    <property type="match status" value="1"/>
</dbReference>
<keyword evidence="8" id="KW-0560">Oxidoreductase</keyword>
<sequence length="498" mass="56128">MTSMSSLSTGLTATAIGIVAHLVYFNKGEHHRHGTKYLQAVFAGVLIASTTHHYATSATWITSVGACFYTLSYFFAGIYGSLLVYRLLLHPLNQFPGPLTARTSDIQLSMRLARYHDLHKQTVDLYKAYGPFVRIGSSTLMLAHPLAVPAIHGPDSLCHRASMYDFEQPNCGIATRDKQVHASRRRLWSHGFGERALRDYEDRIGIYVQIFLAHLSKSRGQPVDMAQWTEHFAFDVLGDLALGKDFGMLRDGGHPLIEQLVAGMEIMALRLPMWLLRLMVDVAQPLVPTEESTGFLAFCHENLDKMMNNEKRFRRPSLMAPLLAHYEKLPPSQRDISVLRNDCRFAIIAGSDTVAATLAFIFFYIARHQEHGRKVRDELHSLKRAHGNQEGPLFDHRSIMNAHHLNAVINETLRLHPPASTNMRVTPPEGLMVGDTFIPGNMTVFSSQYVIGRSEAVYEKAEDFVPERWYSKPEMIRERAGYAPFSTGTLLRTSCFVI</sequence>
<dbReference type="Pfam" id="PF00067">
    <property type="entry name" value="p450"/>
    <property type="match status" value="1"/>
</dbReference>
<accession>A0A8H3ZR00</accession>
<organism evidence="13 14">
    <name type="scientific">Colletotrichum asianum</name>
    <dbReference type="NCBI Taxonomy" id="702518"/>
    <lineage>
        <taxon>Eukaryota</taxon>
        <taxon>Fungi</taxon>
        <taxon>Dikarya</taxon>
        <taxon>Ascomycota</taxon>
        <taxon>Pezizomycotina</taxon>
        <taxon>Sordariomycetes</taxon>
        <taxon>Hypocreomycetidae</taxon>
        <taxon>Glomerellales</taxon>
        <taxon>Glomerellaceae</taxon>
        <taxon>Colletotrichum</taxon>
        <taxon>Colletotrichum gloeosporioides species complex</taxon>
    </lineage>
</organism>
<evidence type="ECO:0000313" key="14">
    <source>
        <dbReference type="Proteomes" id="UP000434172"/>
    </source>
</evidence>